<evidence type="ECO:0000313" key="3">
    <source>
        <dbReference type="Proteomes" id="UP000636800"/>
    </source>
</evidence>
<dbReference type="AlphaFoldDB" id="A0A835PC46"/>
<protein>
    <submittedName>
        <fullName evidence="2">Uncharacterized protein</fullName>
    </submittedName>
</protein>
<dbReference type="Proteomes" id="UP000636800">
    <property type="component" value="Unassembled WGS sequence"/>
</dbReference>
<name>A0A835PC46_VANPL</name>
<comment type="caution">
    <text evidence="2">The sequence shown here is derived from an EMBL/GenBank/DDBJ whole genome shotgun (WGS) entry which is preliminary data.</text>
</comment>
<accession>A0A835PC46</accession>
<reference evidence="2 3" key="1">
    <citation type="journal article" date="2020" name="Nat. Food">
        <title>A phased Vanilla planifolia genome enables genetic improvement of flavour and production.</title>
        <authorList>
            <person name="Hasing T."/>
            <person name="Tang H."/>
            <person name="Brym M."/>
            <person name="Khazi F."/>
            <person name="Huang T."/>
            <person name="Chambers A.H."/>
        </authorList>
    </citation>
    <scope>NUCLEOTIDE SEQUENCE [LARGE SCALE GENOMIC DNA]</scope>
    <source>
        <tissue evidence="2">Leaf</tissue>
    </source>
</reference>
<keyword evidence="3" id="KW-1185">Reference proteome</keyword>
<gene>
    <name evidence="2" type="ORF">HPP92_026645</name>
</gene>
<evidence type="ECO:0000256" key="1">
    <source>
        <dbReference type="SAM" id="MobiDB-lite"/>
    </source>
</evidence>
<dbReference type="EMBL" id="JADCNL010000080">
    <property type="protein sequence ID" value="KAG0450951.1"/>
    <property type="molecule type" value="Genomic_DNA"/>
</dbReference>
<evidence type="ECO:0000313" key="2">
    <source>
        <dbReference type="EMBL" id="KAG0450951.1"/>
    </source>
</evidence>
<dbReference type="OrthoDB" id="1906723at2759"/>
<sequence length="76" mass="8107">MGSSAKKFGSVQGGRLKEKGSFGSLSRSGEGHGAGKSETMQQALRWLRAAKCLLPRRSRPPLAFAGFNDVTSRQPS</sequence>
<organism evidence="2 3">
    <name type="scientific">Vanilla planifolia</name>
    <name type="common">Vanilla</name>
    <dbReference type="NCBI Taxonomy" id="51239"/>
    <lineage>
        <taxon>Eukaryota</taxon>
        <taxon>Viridiplantae</taxon>
        <taxon>Streptophyta</taxon>
        <taxon>Embryophyta</taxon>
        <taxon>Tracheophyta</taxon>
        <taxon>Spermatophyta</taxon>
        <taxon>Magnoliopsida</taxon>
        <taxon>Liliopsida</taxon>
        <taxon>Asparagales</taxon>
        <taxon>Orchidaceae</taxon>
        <taxon>Vanilloideae</taxon>
        <taxon>Vanilleae</taxon>
        <taxon>Vanilla</taxon>
    </lineage>
</organism>
<feature type="region of interest" description="Disordered" evidence="1">
    <location>
        <begin position="1"/>
        <end position="39"/>
    </location>
</feature>
<proteinExistence type="predicted"/>